<keyword evidence="2" id="KW-1185">Reference proteome</keyword>
<dbReference type="Proteomes" id="UP000887159">
    <property type="component" value="Unassembled WGS sequence"/>
</dbReference>
<evidence type="ECO:0000313" key="1">
    <source>
        <dbReference type="EMBL" id="GFY34625.1"/>
    </source>
</evidence>
<protein>
    <submittedName>
        <fullName evidence="1">Uncharacterized protein</fullName>
    </submittedName>
</protein>
<evidence type="ECO:0000313" key="2">
    <source>
        <dbReference type="Proteomes" id="UP000887159"/>
    </source>
</evidence>
<accession>A0A8X6WGX8</accession>
<gene>
    <name evidence="1" type="ORF">TNCV_1373161</name>
</gene>
<sequence>MDAVDFLYHETPPTSPGVDKASNKLTTPPALMKNEKADELAKRDAILLRFQMSRCVYSGQGFPWLIKALCFWGHCNTFVNVCGYNALCSTEGQGGFRLRRLGSLIAVDPNEIGLEN</sequence>
<comment type="caution">
    <text evidence="1">The sequence shown here is derived from an EMBL/GenBank/DDBJ whole genome shotgun (WGS) entry which is preliminary data.</text>
</comment>
<dbReference type="EMBL" id="BMAU01021426">
    <property type="protein sequence ID" value="GFY34625.1"/>
    <property type="molecule type" value="Genomic_DNA"/>
</dbReference>
<organism evidence="1 2">
    <name type="scientific">Trichonephila clavipes</name>
    <name type="common">Golden silk orbweaver</name>
    <name type="synonym">Nephila clavipes</name>
    <dbReference type="NCBI Taxonomy" id="2585209"/>
    <lineage>
        <taxon>Eukaryota</taxon>
        <taxon>Metazoa</taxon>
        <taxon>Ecdysozoa</taxon>
        <taxon>Arthropoda</taxon>
        <taxon>Chelicerata</taxon>
        <taxon>Arachnida</taxon>
        <taxon>Araneae</taxon>
        <taxon>Araneomorphae</taxon>
        <taxon>Entelegynae</taxon>
        <taxon>Araneoidea</taxon>
        <taxon>Nephilidae</taxon>
        <taxon>Trichonephila</taxon>
    </lineage>
</organism>
<reference evidence="1" key="1">
    <citation type="submission" date="2020-08" db="EMBL/GenBank/DDBJ databases">
        <title>Multicomponent nature underlies the extraordinary mechanical properties of spider dragline silk.</title>
        <authorList>
            <person name="Kono N."/>
            <person name="Nakamura H."/>
            <person name="Mori M."/>
            <person name="Yoshida Y."/>
            <person name="Ohtoshi R."/>
            <person name="Malay A.D."/>
            <person name="Moran D.A.P."/>
            <person name="Tomita M."/>
            <person name="Numata K."/>
            <person name="Arakawa K."/>
        </authorList>
    </citation>
    <scope>NUCLEOTIDE SEQUENCE</scope>
</reference>
<name>A0A8X6WGX8_TRICX</name>
<dbReference type="AlphaFoldDB" id="A0A8X6WGX8"/>
<proteinExistence type="predicted"/>